<dbReference type="Proteomes" id="UP001501444">
    <property type="component" value="Unassembled WGS sequence"/>
</dbReference>
<comment type="caution">
    <text evidence="1">The sequence shown here is derived from an EMBL/GenBank/DDBJ whole genome shotgun (WGS) entry which is preliminary data.</text>
</comment>
<protein>
    <submittedName>
        <fullName evidence="1">Uncharacterized protein</fullName>
    </submittedName>
</protein>
<sequence>MPGFSYKTSWLAVRERPVEAVADALGLAGRRAAGWDEGTDEAYRRGVYVVAARAGWTLAHGLHHLEPGFGPWTAGFPAWLAALSARLGEVQFFASHRGVHYVAWALARGGTLERAYAYTGDDEVVLAVGSPTPAERVLGVGAVPLDSWSEHEYDAFRASAGREEDVMHIAGAWSVGPDTLDEADVVTPGIWGEPARAGRARPAWLRRLWDRTPGR</sequence>
<dbReference type="EMBL" id="BAAARV010000145">
    <property type="protein sequence ID" value="GAA2396617.1"/>
    <property type="molecule type" value="Genomic_DNA"/>
</dbReference>
<name>A0ABP5V920_9ACTN</name>
<accession>A0ABP5V920</accession>
<dbReference type="RefSeq" id="WP_344621051.1">
    <property type="nucleotide sequence ID" value="NZ_BAAARV010000145.1"/>
</dbReference>
<proteinExistence type="predicted"/>
<reference evidence="2" key="1">
    <citation type="journal article" date="2019" name="Int. J. Syst. Evol. Microbiol.">
        <title>The Global Catalogue of Microorganisms (GCM) 10K type strain sequencing project: providing services to taxonomists for standard genome sequencing and annotation.</title>
        <authorList>
            <consortium name="The Broad Institute Genomics Platform"/>
            <consortium name="The Broad Institute Genome Sequencing Center for Infectious Disease"/>
            <person name="Wu L."/>
            <person name="Ma J."/>
        </authorList>
    </citation>
    <scope>NUCLEOTIDE SEQUENCE [LARGE SCALE GENOMIC DNA]</scope>
    <source>
        <strain evidence="2">JCM 3272</strain>
    </source>
</reference>
<organism evidence="1 2">
    <name type="scientific">Dactylosporangium salmoneum</name>
    <dbReference type="NCBI Taxonomy" id="53361"/>
    <lineage>
        <taxon>Bacteria</taxon>
        <taxon>Bacillati</taxon>
        <taxon>Actinomycetota</taxon>
        <taxon>Actinomycetes</taxon>
        <taxon>Micromonosporales</taxon>
        <taxon>Micromonosporaceae</taxon>
        <taxon>Dactylosporangium</taxon>
    </lineage>
</organism>
<gene>
    <name evidence="1" type="ORF">GCM10010170_112650</name>
</gene>
<keyword evidence="2" id="KW-1185">Reference proteome</keyword>
<evidence type="ECO:0000313" key="2">
    <source>
        <dbReference type="Proteomes" id="UP001501444"/>
    </source>
</evidence>
<evidence type="ECO:0000313" key="1">
    <source>
        <dbReference type="EMBL" id="GAA2396617.1"/>
    </source>
</evidence>